<feature type="compositionally biased region" description="Low complexity" evidence="8">
    <location>
        <begin position="202"/>
        <end position="215"/>
    </location>
</feature>
<dbReference type="SMART" id="SM00726">
    <property type="entry name" value="UIM"/>
    <property type="match status" value="3"/>
</dbReference>
<dbReference type="GO" id="GO:0003735">
    <property type="term" value="F:structural constituent of ribosome"/>
    <property type="evidence" value="ECO:0007669"/>
    <property type="project" value="InterPro"/>
</dbReference>
<evidence type="ECO:0000256" key="5">
    <source>
        <dbReference type="ARBA" id="ARBA00022980"/>
    </source>
</evidence>
<dbReference type="GO" id="GO:0006412">
    <property type="term" value="P:translation"/>
    <property type="evidence" value="ECO:0007669"/>
    <property type="project" value="InterPro"/>
</dbReference>
<dbReference type="SMART" id="SM00327">
    <property type="entry name" value="VWA"/>
    <property type="match status" value="1"/>
</dbReference>
<dbReference type="GO" id="GO:0008540">
    <property type="term" value="C:proteasome regulatory particle, base subcomplex"/>
    <property type="evidence" value="ECO:0007669"/>
    <property type="project" value="TreeGrafter"/>
</dbReference>
<sequence length="499" mass="53472">MVLEASMIVLDNSEWMRNGDYTPTRIGAQNDAVNLLFRIKTQSNPENTVGLMTLAGKSPEVLVTLTSDLGKILSALHSVKISGSGDFMTGVQIAQLALKHRQNRNQRQRIIVFVGSPVQADEKALVKLAKKMKKNNIAVDIINFGEEAENTAKLEAFVSNVNSGDNSHIVTIPPGPHILSEKLKSTPIAEGEDGAVAGFASGSGDNDFGMDGGMDPELELALRISLEEEKARQEAEAAKNKGSAPAAAEGSSSQAQASDMAVDSGVGDDGDDAELQAALAMSMGGPQSEDVDMNELSEEEQIKRAIELSMGGGSDEQQDVDPEFMSSVLGSLPGVDPNDPRIQDALNKSEKKADKSKGKPSGLNAARKLRTHRRENRWADQQFKKRLLGTAFKSSPFGGSSHAKGIVLEKIGVEAKQPNSAIRKCVRVQLIKNGKKVTAFVPNDGCLNYVDENDEVLIAGFGRKGRAIGDIPGVRFKIVKVSGVSLLALYKEKKEKPRS</sequence>
<evidence type="ECO:0000256" key="1">
    <source>
        <dbReference type="ARBA" id="ARBA00005574"/>
    </source>
</evidence>
<dbReference type="SUPFAM" id="SSF50249">
    <property type="entry name" value="Nucleic acid-binding proteins"/>
    <property type="match status" value="1"/>
</dbReference>
<accession>A0A8H7PCJ2</accession>
<dbReference type="GO" id="GO:0015935">
    <property type="term" value="C:small ribosomal subunit"/>
    <property type="evidence" value="ECO:0007669"/>
    <property type="project" value="InterPro"/>
</dbReference>
<dbReference type="PROSITE" id="PS00055">
    <property type="entry name" value="RIBOSOMAL_S12"/>
    <property type="match status" value="1"/>
</dbReference>
<dbReference type="Pfam" id="PF00164">
    <property type="entry name" value="Ribosom_S12_S23"/>
    <property type="match status" value="1"/>
</dbReference>
<evidence type="ECO:0000256" key="4">
    <source>
        <dbReference type="ARBA" id="ARBA00022942"/>
    </source>
</evidence>
<dbReference type="InterPro" id="IPR005680">
    <property type="entry name" value="Ribosomal_uS12_euk/arc"/>
</dbReference>
<feature type="compositionally biased region" description="Basic and acidic residues" evidence="8">
    <location>
        <begin position="229"/>
        <end position="239"/>
    </location>
</feature>
<feature type="domain" description="VWFA" evidence="9">
    <location>
        <begin position="5"/>
        <end position="186"/>
    </location>
</feature>
<organism evidence="10 11">
    <name type="scientific">Mortierella isabellina</name>
    <name type="common">Filamentous fungus</name>
    <name type="synonym">Umbelopsis isabellina</name>
    <dbReference type="NCBI Taxonomy" id="91625"/>
    <lineage>
        <taxon>Eukaryota</taxon>
        <taxon>Fungi</taxon>
        <taxon>Fungi incertae sedis</taxon>
        <taxon>Mucoromycota</taxon>
        <taxon>Mucoromycotina</taxon>
        <taxon>Umbelopsidomycetes</taxon>
        <taxon>Umbelopsidales</taxon>
        <taxon>Umbelopsidaceae</taxon>
        <taxon>Umbelopsis</taxon>
    </lineage>
</organism>
<dbReference type="NCBIfam" id="TIGR00982">
    <property type="entry name" value="uS12_E_A"/>
    <property type="match status" value="1"/>
</dbReference>
<dbReference type="FunFam" id="3.40.50.410:FF:000005">
    <property type="entry name" value="26S proteasome non-ATPase regulatory subunit 4"/>
    <property type="match status" value="1"/>
</dbReference>
<dbReference type="GO" id="GO:0005634">
    <property type="term" value="C:nucleus"/>
    <property type="evidence" value="ECO:0007669"/>
    <property type="project" value="TreeGrafter"/>
</dbReference>
<evidence type="ECO:0000259" key="9">
    <source>
        <dbReference type="PROSITE" id="PS50234"/>
    </source>
</evidence>
<evidence type="ECO:0000256" key="6">
    <source>
        <dbReference type="ARBA" id="ARBA00023274"/>
    </source>
</evidence>
<dbReference type="Pfam" id="PF02809">
    <property type="entry name" value="UIM"/>
    <property type="match status" value="3"/>
</dbReference>
<keyword evidence="4" id="KW-0647">Proteasome</keyword>
<dbReference type="InterPro" id="IPR012340">
    <property type="entry name" value="NA-bd_OB-fold"/>
</dbReference>
<evidence type="ECO:0000256" key="2">
    <source>
        <dbReference type="ARBA" id="ARBA00005657"/>
    </source>
</evidence>
<dbReference type="PROSITE" id="PS50330">
    <property type="entry name" value="UIM"/>
    <property type="match status" value="3"/>
</dbReference>
<feature type="region of interest" description="Disordered" evidence="8">
    <location>
        <begin position="229"/>
        <end position="271"/>
    </location>
</feature>
<protein>
    <recommendedName>
        <fullName evidence="7">26S proteasome regulatory subunit RPN10</fullName>
    </recommendedName>
</protein>
<dbReference type="InterPro" id="IPR002035">
    <property type="entry name" value="VWF_A"/>
</dbReference>
<dbReference type="PROSITE" id="PS50234">
    <property type="entry name" value="VWFA"/>
    <property type="match status" value="1"/>
</dbReference>
<evidence type="ECO:0000313" key="10">
    <source>
        <dbReference type="EMBL" id="KAG2171360.1"/>
    </source>
</evidence>
<dbReference type="GO" id="GO:0036435">
    <property type="term" value="F:K48-linked polyubiquitin modification-dependent protein binding"/>
    <property type="evidence" value="ECO:0007669"/>
    <property type="project" value="UniProtKB-ARBA"/>
</dbReference>
<dbReference type="NCBIfam" id="NF003254">
    <property type="entry name" value="PRK04211.1"/>
    <property type="match status" value="1"/>
</dbReference>
<evidence type="ECO:0000256" key="3">
    <source>
        <dbReference type="ARBA" id="ARBA00022737"/>
    </source>
</evidence>
<dbReference type="InterPro" id="IPR006032">
    <property type="entry name" value="Ribosomal_uS12"/>
</dbReference>
<keyword evidence="6" id="KW-0687">Ribonucleoprotein</keyword>
<comment type="similarity">
    <text evidence="1">Belongs to the proteasome subunit S5A family.</text>
</comment>
<dbReference type="OrthoDB" id="1731724at2759"/>
<comment type="similarity">
    <text evidence="2">Belongs to the universal ribosomal protein uS12 family.</text>
</comment>
<evidence type="ECO:0000256" key="7">
    <source>
        <dbReference type="ARBA" id="ARBA00044341"/>
    </source>
</evidence>
<dbReference type="GO" id="GO:0043161">
    <property type="term" value="P:proteasome-mediated ubiquitin-dependent protein catabolic process"/>
    <property type="evidence" value="ECO:0007669"/>
    <property type="project" value="TreeGrafter"/>
</dbReference>
<feature type="region of interest" description="Disordered" evidence="8">
    <location>
        <begin position="348"/>
        <end position="370"/>
    </location>
</feature>
<dbReference type="CDD" id="cd22297">
    <property type="entry name" value="PSMD4_RAZUL"/>
    <property type="match status" value="1"/>
</dbReference>
<dbReference type="PANTHER" id="PTHR10223">
    <property type="entry name" value="26S PROTEASOME NON-ATPASE REGULATORY SUBUNIT 4"/>
    <property type="match status" value="1"/>
</dbReference>
<dbReference type="CDD" id="cd01452">
    <property type="entry name" value="VWA_26S_proteasome_subunit"/>
    <property type="match status" value="1"/>
</dbReference>
<evidence type="ECO:0000256" key="8">
    <source>
        <dbReference type="SAM" id="MobiDB-lite"/>
    </source>
</evidence>
<comment type="caution">
    <text evidence="10">The sequence shown here is derived from an EMBL/GenBank/DDBJ whole genome shotgun (WGS) entry which is preliminary data.</text>
</comment>
<dbReference type="InterPro" id="IPR036465">
    <property type="entry name" value="vWFA_dom_sf"/>
</dbReference>
<name>A0A8H7PCJ2_MORIS</name>
<feature type="compositionally biased region" description="Low complexity" evidence="8">
    <location>
        <begin position="240"/>
        <end position="265"/>
    </location>
</feature>
<feature type="region of interest" description="Disordered" evidence="8">
    <location>
        <begin position="194"/>
        <end position="215"/>
    </location>
</feature>
<dbReference type="InterPro" id="IPR049590">
    <property type="entry name" value="PSMD4_RAZUL-like"/>
</dbReference>
<dbReference type="InterPro" id="IPR027040">
    <property type="entry name" value="PSMD4"/>
</dbReference>
<keyword evidence="11" id="KW-1185">Reference proteome</keyword>
<dbReference type="AlphaFoldDB" id="A0A8H7PCJ2"/>
<proteinExistence type="inferred from homology"/>
<gene>
    <name evidence="10" type="ORF">INT43_009021</name>
</gene>
<keyword evidence="3" id="KW-0677">Repeat</keyword>
<dbReference type="PANTHER" id="PTHR10223:SF0">
    <property type="entry name" value="26S PROTEASOME NON-ATPASE REGULATORY SUBUNIT 4"/>
    <property type="match status" value="1"/>
</dbReference>
<dbReference type="Pfam" id="PF13519">
    <property type="entry name" value="VWA_2"/>
    <property type="match status" value="1"/>
</dbReference>
<dbReference type="CDD" id="cd03367">
    <property type="entry name" value="Ribosomal_S23"/>
    <property type="match status" value="1"/>
</dbReference>
<dbReference type="EMBL" id="JAEPQZ010000021">
    <property type="protein sequence ID" value="KAG2171360.1"/>
    <property type="molecule type" value="Genomic_DNA"/>
</dbReference>
<dbReference type="GO" id="GO:0005829">
    <property type="term" value="C:cytosol"/>
    <property type="evidence" value="ECO:0007669"/>
    <property type="project" value="TreeGrafter"/>
</dbReference>
<dbReference type="Gene3D" id="1.10.287.3990">
    <property type="match status" value="1"/>
</dbReference>
<dbReference type="SUPFAM" id="SSF53300">
    <property type="entry name" value="vWA-like"/>
    <property type="match status" value="1"/>
</dbReference>
<keyword evidence="5" id="KW-0689">Ribosomal protein</keyword>
<dbReference type="Gene3D" id="3.40.50.410">
    <property type="entry name" value="von Willebrand factor, type A domain"/>
    <property type="match status" value="1"/>
</dbReference>
<dbReference type="Proteomes" id="UP000654370">
    <property type="component" value="Unassembled WGS sequence"/>
</dbReference>
<feature type="compositionally biased region" description="Basic and acidic residues" evidence="8">
    <location>
        <begin position="348"/>
        <end position="357"/>
    </location>
</feature>
<dbReference type="Gene3D" id="2.40.50.140">
    <property type="entry name" value="Nucleic acid-binding proteins"/>
    <property type="match status" value="1"/>
</dbReference>
<evidence type="ECO:0000313" key="11">
    <source>
        <dbReference type="Proteomes" id="UP000654370"/>
    </source>
</evidence>
<reference evidence="10" key="1">
    <citation type="submission" date="2020-12" db="EMBL/GenBank/DDBJ databases">
        <title>Metabolic potential, ecology and presence of endohyphal bacteria is reflected in genomic diversity of Mucoromycotina.</title>
        <authorList>
            <person name="Muszewska A."/>
            <person name="Okrasinska A."/>
            <person name="Steczkiewicz K."/>
            <person name="Drgas O."/>
            <person name="Orlowska M."/>
            <person name="Perlinska-Lenart U."/>
            <person name="Aleksandrzak-Piekarczyk T."/>
            <person name="Szatraj K."/>
            <person name="Zielenkiewicz U."/>
            <person name="Pilsyk S."/>
            <person name="Malc E."/>
            <person name="Mieczkowski P."/>
            <person name="Kruszewska J.S."/>
            <person name="Biernat P."/>
            <person name="Pawlowska J."/>
        </authorList>
    </citation>
    <scope>NUCLEOTIDE SEQUENCE</scope>
    <source>
        <strain evidence="10">WA0000067209</strain>
    </source>
</reference>
<dbReference type="InterPro" id="IPR003903">
    <property type="entry name" value="UIM_dom"/>
</dbReference>
<dbReference type="FunFam" id="2.40.50.140:FF:000007">
    <property type="entry name" value="40S ribosomal protein S23"/>
    <property type="match status" value="1"/>
</dbReference>